<name>A0ABR4PHR6_9HELO</name>
<proteinExistence type="predicted"/>
<accession>A0ABR4PHR6</accession>
<sequence>MFHLLHYPIFRNAKQASVLSTLAAFVTTTAMEPQVNQLPRTLYKADLRYSSEHFNRDDERDDAEWYSQPRFVQHIGDSAVETLRAYYSTQIQESDRVLDLCSSWTSHLPTDFRPKSVTGYGMNDAEMRANRHLTSYHVKDLNKAPSLSEIGDAEVDVVICSVSVDYLTQPLHVFREIGRCLKKGGTAHMAFSNRCFPTKVIRLWLRMSDEERRRWIGGYFWESGLFVDVEEVILQKGGLSYDPMYIVRGVRA</sequence>
<dbReference type="EMBL" id="JBFCZG010000004">
    <property type="protein sequence ID" value="KAL3422880.1"/>
    <property type="molecule type" value="Genomic_DNA"/>
</dbReference>
<dbReference type="InterPro" id="IPR029063">
    <property type="entry name" value="SAM-dependent_MTases_sf"/>
</dbReference>
<dbReference type="PANTHER" id="PTHR43036:SF2">
    <property type="entry name" value="OS04G0481300 PROTEIN"/>
    <property type="match status" value="1"/>
</dbReference>
<evidence type="ECO:0000259" key="1">
    <source>
        <dbReference type="Pfam" id="PF08241"/>
    </source>
</evidence>
<protein>
    <recommendedName>
        <fullName evidence="1">Methyltransferase type 11 domain-containing protein</fullName>
    </recommendedName>
</protein>
<dbReference type="PANTHER" id="PTHR43036">
    <property type="entry name" value="OSJNBB0011N17.9 PROTEIN"/>
    <property type="match status" value="1"/>
</dbReference>
<gene>
    <name evidence="2" type="ORF">PVAG01_04627</name>
</gene>
<feature type="domain" description="Methyltransferase type 11" evidence="1">
    <location>
        <begin position="125"/>
        <end position="187"/>
    </location>
</feature>
<evidence type="ECO:0000313" key="2">
    <source>
        <dbReference type="EMBL" id="KAL3422880.1"/>
    </source>
</evidence>
<reference evidence="2 3" key="1">
    <citation type="submission" date="2024-06" db="EMBL/GenBank/DDBJ databases">
        <title>Complete genome of Phlyctema vagabunda strain 19-DSS-EL-015.</title>
        <authorList>
            <person name="Fiorenzani C."/>
        </authorList>
    </citation>
    <scope>NUCLEOTIDE SEQUENCE [LARGE SCALE GENOMIC DNA]</scope>
    <source>
        <strain evidence="2 3">19-DSS-EL-015</strain>
    </source>
</reference>
<dbReference type="Gene3D" id="3.40.50.150">
    <property type="entry name" value="Vaccinia Virus protein VP39"/>
    <property type="match status" value="1"/>
</dbReference>
<evidence type="ECO:0000313" key="3">
    <source>
        <dbReference type="Proteomes" id="UP001629113"/>
    </source>
</evidence>
<dbReference type="Proteomes" id="UP001629113">
    <property type="component" value="Unassembled WGS sequence"/>
</dbReference>
<organism evidence="2 3">
    <name type="scientific">Phlyctema vagabunda</name>
    <dbReference type="NCBI Taxonomy" id="108571"/>
    <lineage>
        <taxon>Eukaryota</taxon>
        <taxon>Fungi</taxon>
        <taxon>Dikarya</taxon>
        <taxon>Ascomycota</taxon>
        <taxon>Pezizomycotina</taxon>
        <taxon>Leotiomycetes</taxon>
        <taxon>Helotiales</taxon>
        <taxon>Dermateaceae</taxon>
        <taxon>Phlyctema</taxon>
    </lineage>
</organism>
<dbReference type="Pfam" id="PF08241">
    <property type="entry name" value="Methyltransf_11"/>
    <property type="match status" value="1"/>
</dbReference>
<comment type="caution">
    <text evidence="2">The sequence shown here is derived from an EMBL/GenBank/DDBJ whole genome shotgun (WGS) entry which is preliminary data.</text>
</comment>
<keyword evidence="3" id="KW-1185">Reference proteome</keyword>
<dbReference type="InterPro" id="IPR013216">
    <property type="entry name" value="Methyltransf_11"/>
</dbReference>
<dbReference type="SUPFAM" id="SSF53335">
    <property type="entry name" value="S-adenosyl-L-methionine-dependent methyltransferases"/>
    <property type="match status" value="1"/>
</dbReference>